<reference evidence="1" key="1">
    <citation type="submission" date="2020-03" db="EMBL/GenBank/DDBJ databases">
        <title>The deep terrestrial virosphere.</title>
        <authorList>
            <person name="Holmfeldt K."/>
            <person name="Nilsson E."/>
            <person name="Simone D."/>
            <person name="Lopez-Fernandez M."/>
            <person name="Wu X."/>
            <person name="de Brujin I."/>
            <person name="Lundin D."/>
            <person name="Andersson A."/>
            <person name="Bertilsson S."/>
            <person name="Dopson M."/>
        </authorList>
    </citation>
    <scope>NUCLEOTIDE SEQUENCE</scope>
    <source>
        <strain evidence="1">MM415B01253</strain>
        <strain evidence="2">TM448B02229</strain>
    </source>
</reference>
<organism evidence="1">
    <name type="scientific">viral metagenome</name>
    <dbReference type="NCBI Taxonomy" id="1070528"/>
    <lineage>
        <taxon>unclassified sequences</taxon>
        <taxon>metagenomes</taxon>
        <taxon>organismal metagenomes</taxon>
    </lineage>
</organism>
<accession>A0A6M3IPY2</accession>
<dbReference type="EMBL" id="MT141378">
    <property type="protein sequence ID" value="QJA59629.1"/>
    <property type="molecule type" value="Genomic_DNA"/>
</dbReference>
<dbReference type="AlphaFoldDB" id="A0A6M3IPY2"/>
<evidence type="ECO:0000313" key="1">
    <source>
        <dbReference type="EMBL" id="QJA59629.1"/>
    </source>
</evidence>
<sequence length="153" mass="18169">MESLVKIGHIEKVNGFLDKLRVLIYLWRMVGSICKYPAPTKDNTKKKITHVLLDIWDEFFTYETNDSRAPLFRAIRRISATECEHDNYYSQRMTWFLKKLTVKYLNGEWPALESWCPMDNWNDPAIQLEILKAAQEFRYNLTINGRPFSEVET</sequence>
<protein>
    <submittedName>
        <fullName evidence="1">Uncharacterized protein</fullName>
    </submittedName>
</protein>
<proteinExistence type="predicted"/>
<evidence type="ECO:0000313" key="2">
    <source>
        <dbReference type="EMBL" id="QJI01005.1"/>
    </source>
</evidence>
<dbReference type="EMBL" id="MT144891">
    <property type="protein sequence ID" value="QJI01005.1"/>
    <property type="molecule type" value="Genomic_DNA"/>
</dbReference>
<name>A0A6M3IPY2_9ZZZZ</name>
<gene>
    <name evidence="1" type="ORF">MM415B01253_0003</name>
    <name evidence="2" type="ORF">TM448B02229_0007</name>
</gene>